<sequence>MDDLLPERLLFLADAPTCAALLRCSWRFAVVGRRAKERLQQGLVTEAVTDSFRWLGLFGAGNSRSRHRGGWFYELHITVVRPKLPNGDLHGLEKGGCIPYRVGGPGEASFYSERWWCEGHLLSDCFWETNSWKYFARYEMHEICQSKEYEELPKPLPLEHPKLQCLNLDTYGVLCLRRRFGETGEAEEVWCPDFLKEDGNPSTWDMTRMESAFMGLWHFY</sequence>
<reference evidence="1 2" key="1">
    <citation type="submission" date="2024-02" db="EMBL/GenBank/DDBJ databases">
        <authorList>
            <person name="Chen Y."/>
            <person name="Shah S."/>
            <person name="Dougan E. K."/>
            <person name="Thang M."/>
            <person name="Chan C."/>
        </authorList>
    </citation>
    <scope>NUCLEOTIDE SEQUENCE [LARGE SCALE GENOMIC DNA]</scope>
</reference>
<dbReference type="Proteomes" id="UP001642464">
    <property type="component" value="Unassembled WGS sequence"/>
</dbReference>
<organism evidence="1 2">
    <name type="scientific">Durusdinium trenchii</name>
    <dbReference type="NCBI Taxonomy" id="1381693"/>
    <lineage>
        <taxon>Eukaryota</taxon>
        <taxon>Sar</taxon>
        <taxon>Alveolata</taxon>
        <taxon>Dinophyceae</taxon>
        <taxon>Suessiales</taxon>
        <taxon>Symbiodiniaceae</taxon>
        <taxon>Durusdinium</taxon>
    </lineage>
</organism>
<protein>
    <submittedName>
        <fullName evidence="1">Uncharacterized protein</fullName>
    </submittedName>
</protein>
<name>A0ABP0MEY6_9DINO</name>
<proteinExistence type="predicted"/>
<keyword evidence="2" id="KW-1185">Reference proteome</keyword>
<evidence type="ECO:0000313" key="2">
    <source>
        <dbReference type="Proteomes" id="UP001642464"/>
    </source>
</evidence>
<evidence type="ECO:0000313" key="1">
    <source>
        <dbReference type="EMBL" id="CAK9049279.1"/>
    </source>
</evidence>
<comment type="caution">
    <text evidence="1">The sequence shown here is derived from an EMBL/GenBank/DDBJ whole genome shotgun (WGS) entry which is preliminary data.</text>
</comment>
<dbReference type="EMBL" id="CAXAMM010021112">
    <property type="protein sequence ID" value="CAK9049279.1"/>
    <property type="molecule type" value="Genomic_DNA"/>
</dbReference>
<gene>
    <name evidence="1" type="ORF">SCF082_LOCUS27324</name>
</gene>
<accession>A0ABP0MEY6</accession>